<evidence type="ECO:0000313" key="6">
    <source>
        <dbReference type="EMBL" id="SDL66138.1"/>
    </source>
</evidence>
<dbReference type="OrthoDB" id="9774608at2"/>
<evidence type="ECO:0000259" key="2">
    <source>
        <dbReference type="Pfam" id="PF01609"/>
    </source>
</evidence>
<feature type="domain" description="Transposase InsH N-terminal" evidence="3">
    <location>
        <begin position="19"/>
        <end position="112"/>
    </location>
</feature>
<dbReference type="InterPro" id="IPR002559">
    <property type="entry name" value="Transposase_11"/>
</dbReference>
<dbReference type="GO" id="GO:0003677">
    <property type="term" value="F:DNA binding"/>
    <property type="evidence" value="ECO:0007669"/>
    <property type="project" value="InterPro"/>
</dbReference>
<dbReference type="NCBIfam" id="NF033551">
    <property type="entry name" value="transpos_IS1182"/>
    <property type="match status" value="1"/>
</dbReference>
<sequence>MSGYIEGVDREQVTFFPERLEDWIGDDHPVRVIDAFVDALDLVEAGFVRMVPAQTGRPGYHPSVLLKLFVYGYMNRVASSRRLEREAGRNVEVMWLTGRLVPDHKTIADFRKGNGPAIRKTCAKFVELCRRIGVLSAGTVAIDGSKMKAVNHRDRNFTAGKVKLRISHLEQSASRYLEEMKRTDRKEQSESTLRKIDRLKEKLARVRQEVQRLNGIARRLKETPDGQISLTDPDARSMATYGKGTGVVGYNVQTAVDTETHIIVAHEVTNVVHDRTQLTPMAKVTKTALKADELHVIADRGYFSSAEFLACHEEGITPTVPRPETSGNRKKGMFVKLDFTYDTATDTYICPAGKALTYRYSREENGLSYRRYWQNDCQYCLLKERCTTGKERRITRWEHEHLIEAMFARMDETPDLMRKRRCTVEHPFGTIKAWMGATHFQTRRLRNVRTEMALHVLAYNIKRVINMIGVGQLLKAMAT</sequence>
<dbReference type="GO" id="GO:0006313">
    <property type="term" value="P:DNA transposition"/>
    <property type="evidence" value="ECO:0007669"/>
    <property type="project" value="InterPro"/>
</dbReference>
<dbReference type="PANTHER" id="PTHR33408:SF2">
    <property type="entry name" value="TRANSPOSASE DDE DOMAIN-CONTAINING PROTEIN"/>
    <property type="match status" value="1"/>
</dbReference>
<dbReference type="EMBL" id="FNEK01000003">
    <property type="protein sequence ID" value="SDI43282.1"/>
    <property type="molecule type" value="Genomic_DNA"/>
</dbReference>
<dbReference type="EMBL" id="FNEK01000102">
    <property type="protein sequence ID" value="SDL66138.1"/>
    <property type="molecule type" value="Genomic_DNA"/>
</dbReference>
<dbReference type="AlphaFoldDB" id="A0A1G9JLM7"/>
<evidence type="ECO:0000256" key="1">
    <source>
        <dbReference type="SAM" id="Coils"/>
    </source>
</evidence>
<dbReference type="EMBL" id="FNEK01000082">
    <property type="protein sequence ID" value="SDL37984.1"/>
    <property type="molecule type" value="Genomic_DNA"/>
</dbReference>
<proteinExistence type="predicted"/>
<dbReference type="Pfam" id="PF05598">
    <property type="entry name" value="DUF772"/>
    <property type="match status" value="1"/>
</dbReference>
<protein>
    <submittedName>
        <fullName evidence="5">Transposase domain</fullName>
    </submittedName>
</protein>
<dbReference type="RefSeq" id="WP_093148562.1">
    <property type="nucleotide sequence ID" value="NZ_FNEK01000003.1"/>
</dbReference>
<reference evidence="5 7" key="1">
    <citation type="submission" date="2016-10" db="EMBL/GenBank/DDBJ databases">
        <authorList>
            <person name="de Groot N.N."/>
        </authorList>
    </citation>
    <scope>NUCLEOTIDE SEQUENCE [LARGE SCALE GENOMIC DNA]</scope>
    <source>
        <strain evidence="5 7">DSM 25294</strain>
    </source>
</reference>
<dbReference type="InterPro" id="IPR047629">
    <property type="entry name" value="IS1182_transpos"/>
</dbReference>
<dbReference type="InterPro" id="IPR008490">
    <property type="entry name" value="Transposase_InsH_N"/>
</dbReference>
<accession>A0A1G9JLM7</accession>
<evidence type="ECO:0000313" key="5">
    <source>
        <dbReference type="EMBL" id="SDL37984.1"/>
    </source>
</evidence>
<keyword evidence="1" id="KW-0175">Coiled coil</keyword>
<dbReference type="GO" id="GO:0004803">
    <property type="term" value="F:transposase activity"/>
    <property type="evidence" value="ECO:0007669"/>
    <property type="project" value="InterPro"/>
</dbReference>
<evidence type="ECO:0000259" key="3">
    <source>
        <dbReference type="Pfam" id="PF05598"/>
    </source>
</evidence>
<feature type="coiled-coil region" evidence="1">
    <location>
        <begin position="166"/>
        <end position="223"/>
    </location>
</feature>
<dbReference type="PANTHER" id="PTHR33408">
    <property type="entry name" value="TRANSPOSASE"/>
    <property type="match status" value="1"/>
</dbReference>
<organism evidence="5 7">
    <name type="scientific">Aliiruegeria lutimaris</name>
    <dbReference type="NCBI Taxonomy" id="571298"/>
    <lineage>
        <taxon>Bacteria</taxon>
        <taxon>Pseudomonadati</taxon>
        <taxon>Pseudomonadota</taxon>
        <taxon>Alphaproteobacteria</taxon>
        <taxon>Rhodobacterales</taxon>
        <taxon>Roseobacteraceae</taxon>
        <taxon>Aliiruegeria</taxon>
    </lineage>
</organism>
<evidence type="ECO:0000313" key="7">
    <source>
        <dbReference type="Proteomes" id="UP000199382"/>
    </source>
</evidence>
<evidence type="ECO:0000313" key="4">
    <source>
        <dbReference type="EMBL" id="SDI43282.1"/>
    </source>
</evidence>
<feature type="domain" description="Transposase IS4-like" evidence="2">
    <location>
        <begin position="237"/>
        <end position="461"/>
    </location>
</feature>
<gene>
    <name evidence="4" type="ORF">SAMN04488026_10031</name>
    <name evidence="5" type="ORF">SAMN04488026_10821</name>
    <name evidence="6" type="ORF">SAMN04488026_110212</name>
</gene>
<dbReference type="Pfam" id="PF01609">
    <property type="entry name" value="DDE_Tnp_1"/>
    <property type="match status" value="1"/>
</dbReference>
<name>A0A1G9JLM7_9RHOB</name>
<dbReference type="Proteomes" id="UP000199382">
    <property type="component" value="Unassembled WGS sequence"/>
</dbReference>
<keyword evidence="7" id="KW-1185">Reference proteome</keyword>